<dbReference type="EMBL" id="CDMZ01001528">
    <property type="protein sequence ID" value="CEM33900.1"/>
    <property type="molecule type" value="Genomic_DNA"/>
</dbReference>
<feature type="transmembrane region" description="Helical" evidence="2">
    <location>
        <begin position="682"/>
        <end position="708"/>
    </location>
</feature>
<accession>A0A0G4GT51</accession>
<reference evidence="3" key="1">
    <citation type="submission" date="2014-11" db="EMBL/GenBank/DDBJ databases">
        <authorList>
            <person name="Otto D Thomas"/>
            <person name="Naeem Raeece"/>
        </authorList>
    </citation>
    <scope>NUCLEOTIDE SEQUENCE</scope>
</reference>
<feature type="region of interest" description="Disordered" evidence="1">
    <location>
        <begin position="887"/>
        <end position="941"/>
    </location>
</feature>
<protein>
    <recommendedName>
        <fullName evidence="4">Transmembrane protein</fullName>
    </recommendedName>
</protein>
<proteinExistence type="predicted"/>
<feature type="region of interest" description="Disordered" evidence="1">
    <location>
        <begin position="824"/>
        <end position="859"/>
    </location>
</feature>
<feature type="region of interest" description="Disordered" evidence="1">
    <location>
        <begin position="1117"/>
        <end position="1151"/>
    </location>
</feature>
<gene>
    <name evidence="3" type="ORF">Cvel_23285</name>
</gene>
<feature type="transmembrane region" description="Helical" evidence="2">
    <location>
        <begin position="645"/>
        <end position="670"/>
    </location>
</feature>
<feature type="transmembrane region" description="Helical" evidence="2">
    <location>
        <begin position="1043"/>
        <end position="1068"/>
    </location>
</feature>
<keyword evidence="2" id="KW-0812">Transmembrane</keyword>
<keyword evidence="2" id="KW-1133">Transmembrane helix</keyword>
<evidence type="ECO:0000313" key="3">
    <source>
        <dbReference type="EMBL" id="CEM33900.1"/>
    </source>
</evidence>
<dbReference type="VEuPathDB" id="CryptoDB:Cvel_23285"/>
<evidence type="ECO:0000256" key="1">
    <source>
        <dbReference type="SAM" id="MobiDB-lite"/>
    </source>
</evidence>
<feature type="transmembrane region" description="Helical" evidence="2">
    <location>
        <begin position="1001"/>
        <end position="1031"/>
    </location>
</feature>
<feature type="compositionally biased region" description="Polar residues" evidence="1">
    <location>
        <begin position="428"/>
        <end position="441"/>
    </location>
</feature>
<feature type="region of interest" description="Disordered" evidence="1">
    <location>
        <begin position="428"/>
        <end position="462"/>
    </location>
</feature>
<feature type="region of interest" description="Disordered" evidence="1">
    <location>
        <begin position="208"/>
        <end position="240"/>
    </location>
</feature>
<evidence type="ECO:0008006" key="4">
    <source>
        <dbReference type="Google" id="ProtNLM"/>
    </source>
</evidence>
<sequence>MKAQAAPSCDRHVHDGGGDLGYGERLRAFAFPPRISALARSRQAHMAAVRSVPLRSIGSQPQAGTQLQFGVARILPGPLFRFFFLRREGDDQDDEGAATMRGEDSFLPSPPHRRPSFLIGVSPGASPLRVGLFPHARSGFSGTPRGAAGAFPETGALEVTVPSRMLSPFGLEEEVFSPCHRSAKAAEEGCAEKNSPCHRSAKAAEEGCAEKNREGRSAPAAESMPRLSLQHSPPPHSWFPPRQAPVLMVLEDLRRVRRELAKRSKEREGRRTTLVRRLRTNRFASRLQFHFQFISTPAQLGPPSTPTKSEGVSPLRRQVKRGQQSDPPPSSEVLSLESDDSVLDIEWDIHPGSIPLFLREIREKPAAVVELQMPVGRDREEGPPSYSPEGAQVSGEKEEGEAVQRMTPSNVGPFSFFSPFTGCCDGRQNSSADSLRVSPSGSRDFPGNDPLNRITGSSVSPVGEHTRVLNGISPGGQPALLTSEVGGASADQIFVEVQEQNQNLTAATLSGLKIDETDPGSPSSVMCLSDADLFDRFSFLSRGPACCATVTSPCATASLRLTLPLYLDLDREKEEDGARLRSSSPSRLRSQRRFSLSPTKSVKSSSFALWHFYRTLSEVLLRDHPLLRIFAHTQRRPETPTWACALGLSLQLILSFLAVLLGLLALPDVFPRDSSTGSSVGLLTILLFAAAAALAGSVTTSILLQVFFHLPKVCLPCEMQTLTTIRRTGSVTAGVKADEIVREGTSEIRSSSPTRSAANKSLTMTGGPPLSSTTTPQGPSGSLSRKSTNEGGARSRRNSSLSFGGTFTPARRLSAFLTAGRSSASLLGDDSDSGEEIQSERGAGLSLAAVDEEERSDGHPLRQVRFEEGHGMSLSLDSEVQSCELNARESREKEALAFPAQPRELRAQRKTETGGQAEENQDNRGISEIDPCTGPEVNLPPHKQSVEFAALPAPLKSNSGGLCLPPLKVSGRGQTETERSRLETRRARMAALYSEVFLERIWFMEVLGGVVMGSVTLAALLAVALCSLMSFTESFQHTVRHCILALLGLILLVQPLVWSSAVALVVWLSSRVATMDGIVNGWPSLFTFQACARQPCPARTYKEAWDVLACRLPLAKEGEGDSEEGGLSRRGVGKEAGRRPTSQKMPRGGNGIAAASSMVVVPQTVRRGPVELEGRRGLFLEERVDAEETERALLHLYGEGGWVC</sequence>
<feature type="region of interest" description="Disordered" evidence="1">
    <location>
        <begin position="92"/>
        <end position="112"/>
    </location>
</feature>
<feature type="region of interest" description="Disordered" evidence="1">
    <location>
        <begin position="296"/>
        <end position="336"/>
    </location>
</feature>
<keyword evidence="2" id="KW-0472">Membrane</keyword>
<dbReference type="AlphaFoldDB" id="A0A0G4GT51"/>
<organism evidence="3">
    <name type="scientific">Chromera velia CCMP2878</name>
    <dbReference type="NCBI Taxonomy" id="1169474"/>
    <lineage>
        <taxon>Eukaryota</taxon>
        <taxon>Sar</taxon>
        <taxon>Alveolata</taxon>
        <taxon>Colpodellida</taxon>
        <taxon>Chromeraceae</taxon>
        <taxon>Chromera</taxon>
    </lineage>
</organism>
<evidence type="ECO:0000256" key="2">
    <source>
        <dbReference type="SAM" id="Phobius"/>
    </source>
</evidence>
<feature type="compositionally biased region" description="Low complexity" evidence="1">
    <location>
        <begin position="765"/>
        <end position="784"/>
    </location>
</feature>
<feature type="compositionally biased region" description="Polar residues" evidence="1">
    <location>
        <begin position="747"/>
        <end position="764"/>
    </location>
</feature>
<feature type="region of interest" description="Disordered" evidence="1">
    <location>
        <begin position="377"/>
        <end position="397"/>
    </location>
</feature>
<name>A0A0G4GT51_9ALVE</name>
<feature type="compositionally biased region" description="Basic and acidic residues" evidence="1">
    <location>
        <begin position="903"/>
        <end position="912"/>
    </location>
</feature>
<feature type="region of interest" description="Disordered" evidence="1">
    <location>
        <begin position="742"/>
        <end position="804"/>
    </location>
</feature>